<dbReference type="RefSeq" id="WP_379672402.1">
    <property type="nucleotide sequence ID" value="NZ_JBHUCJ010000134.1"/>
</dbReference>
<evidence type="ECO:0000313" key="7">
    <source>
        <dbReference type="Proteomes" id="UP001598201"/>
    </source>
</evidence>
<dbReference type="InterPro" id="IPR038488">
    <property type="entry name" value="Integrase_DNA-bd_sf"/>
</dbReference>
<dbReference type="Gene3D" id="1.10.443.10">
    <property type="entry name" value="Intergrase catalytic core"/>
    <property type="match status" value="1"/>
</dbReference>
<evidence type="ECO:0000256" key="2">
    <source>
        <dbReference type="ARBA" id="ARBA00022908"/>
    </source>
</evidence>
<dbReference type="InterPro" id="IPR013762">
    <property type="entry name" value="Integrase-like_cat_sf"/>
</dbReference>
<sequence length="455" mass="52718">MIYAYIIHRIVFKDIVGNVVFGGIRYASPDFSDCVLQCVLQLGCEMASKDKLSDKKLKSLLGKAKEQQSLFADGNGLSVRVSKNGVISFVFFFRLGGRESSPIWMTLGRYPDMSLAMAREKRDQCRRWLADGRDPRVQNRISIEQTLKPVTVKDALMYWVENYAKDHRVPECGHLWRFEKHIFPFIGHIPLSDCLAPEWISCFDRIKKKSPVVSGHTFADCKQALRFCRMRQYANSTALDSLRKVDMGSAPQKRDRVLTPEELKDVWTHLTIKDQWPFASVYMKSLMLLCLVFGCRQREVRESTWEDWDLENWLWKVPKGKSKNKIEIVRPVPAELRDWITNLHIVNKDKGYILGKKVYQTSASAHAQETCQRLGHFHWTLHDFRRTLATRLNDMGVDFYVVEQLLGHTMPGVMGIYNRSQYLDKKLDALNMWITYLNCLAGVHENVTVMTRKAV</sequence>
<dbReference type="PANTHER" id="PTHR30629:SF2">
    <property type="entry name" value="PROPHAGE INTEGRASE INTS-RELATED"/>
    <property type="match status" value="1"/>
</dbReference>
<organism evidence="6 7">
    <name type="scientific">Rahnella sp. (strain Y9602)</name>
    <dbReference type="NCBI Taxonomy" id="2703885"/>
    <lineage>
        <taxon>Bacteria</taxon>
        <taxon>Pseudomonadati</taxon>
        <taxon>Pseudomonadota</taxon>
        <taxon>Gammaproteobacteria</taxon>
        <taxon>Enterobacterales</taxon>
        <taxon>Yersiniaceae</taxon>
        <taxon>Rahnella</taxon>
    </lineage>
</organism>
<accession>A0ABW6CG23</accession>
<keyword evidence="4" id="KW-0233">DNA recombination</keyword>
<keyword evidence="2" id="KW-0229">DNA integration</keyword>
<dbReference type="EMBL" id="JBHUCJ010000134">
    <property type="protein sequence ID" value="MFD3227036.1"/>
    <property type="molecule type" value="Genomic_DNA"/>
</dbReference>
<keyword evidence="7" id="KW-1185">Reference proteome</keyword>
<comment type="similarity">
    <text evidence="1">Belongs to the 'phage' integrase family.</text>
</comment>
<evidence type="ECO:0000313" key="6">
    <source>
        <dbReference type="EMBL" id="MFD3227036.1"/>
    </source>
</evidence>
<feature type="domain" description="Tyr recombinase" evidence="5">
    <location>
        <begin position="253"/>
        <end position="431"/>
    </location>
</feature>
<gene>
    <name evidence="6" type="ORF">ACFPK4_26220</name>
</gene>
<dbReference type="Proteomes" id="UP001598201">
    <property type="component" value="Unassembled WGS sequence"/>
</dbReference>
<dbReference type="InterPro" id="IPR050808">
    <property type="entry name" value="Phage_Integrase"/>
</dbReference>
<dbReference type="PANTHER" id="PTHR30629">
    <property type="entry name" value="PROPHAGE INTEGRASE"/>
    <property type="match status" value="1"/>
</dbReference>
<dbReference type="SUPFAM" id="SSF56349">
    <property type="entry name" value="DNA breaking-rejoining enzymes"/>
    <property type="match status" value="1"/>
</dbReference>
<dbReference type="PROSITE" id="PS51898">
    <property type="entry name" value="TYR_RECOMBINASE"/>
    <property type="match status" value="1"/>
</dbReference>
<evidence type="ECO:0000256" key="1">
    <source>
        <dbReference type="ARBA" id="ARBA00008857"/>
    </source>
</evidence>
<dbReference type="InterPro" id="IPR002104">
    <property type="entry name" value="Integrase_catalytic"/>
</dbReference>
<dbReference type="Pfam" id="PF00589">
    <property type="entry name" value="Phage_integrase"/>
    <property type="match status" value="1"/>
</dbReference>
<dbReference type="Gene3D" id="1.10.150.130">
    <property type="match status" value="1"/>
</dbReference>
<comment type="caution">
    <text evidence="6">The sequence shown here is derived from an EMBL/GenBank/DDBJ whole genome shotgun (WGS) entry which is preliminary data.</text>
</comment>
<dbReference type="Pfam" id="PF13356">
    <property type="entry name" value="Arm-DNA-bind_3"/>
    <property type="match status" value="1"/>
</dbReference>
<dbReference type="InterPro" id="IPR025166">
    <property type="entry name" value="Integrase_DNA_bind_dom"/>
</dbReference>
<evidence type="ECO:0000256" key="3">
    <source>
        <dbReference type="ARBA" id="ARBA00023125"/>
    </source>
</evidence>
<evidence type="ECO:0000259" key="5">
    <source>
        <dbReference type="PROSITE" id="PS51898"/>
    </source>
</evidence>
<name>A0ABW6CG23_RAHSY</name>
<dbReference type="Gene3D" id="3.30.160.390">
    <property type="entry name" value="Integrase, DNA-binding domain"/>
    <property type="match status" value="1"/>
</dbReference>
<keyword evidence="3" id="KW-0238">DNA-binding</keyword>
<evidence type="ECO:0000256" key="4">
    <source>
        <dbReference type="ARBA" id="ARBA00023172"/>
    </source>
</evidence>
<dbReference type="InterPro" id="IPR011010">
    <property type="entry name" value="DNA_brk_join_enz"/>
</dbReference>
<proteinExistence type="inferred from homology"/>
<reference evidence="6 7" key="1">
    <citation type="submission" date="2024-09" db="EMBL/GenBank/DDBJ databases">
        <title>Genomes of Rahnella.</title>
        <authorList>
            <person name="Mnguni F.C."/>
            <person name="Shin G.Y."/>
            <person name="Coutinho T."/>
        </authorList>
    </citation>
    <scope>NUCLEOTIDE SEQUENCE [LARGE SCALE GENOMIC DNA]</scope>
    <source>
        <strain evidence="6 7">20WA0057</strain>
    </source>
</reference>
<dbReference type="InterPro" id="IPR010998">
    <property type="entry name" value="Integrase_recombinase_N"/>
</dbReference>
<dbReference type="CDD" id="cd00801">
    <property type="entry name" value="INT_P4_C"/>
    <property type="match status" value="1"/>
</dbReference>
<protein>
    <submittedName>
        <fullName evidence="6">Tyrosine-type recombinase/integrase</fullName>
    </submittedName>
</protein>